<organism evidence="12 13">
    <name type="scientific">Hymenobacter negativus</name>
    <dbReference type="NCBI Taxonomy" id="2795026"/>
    <lineage>
        <taxon>Bacteria</taxon>
        <taxon>Pseudomonadati</taxon>
        <taxon>Bacteroidota</taxon>
        <taxon>Cytophagia</taxon>
        <taxon>Cytophagales</taxon>
        <taxon>Hymenobacteraceae</taxon>
        <taxon>Hymenobacter</taxon>
    </lineage>
</organism>
<dbReference type="NCBIfam" id="TIGR00831">
    <property type="entry name" value="a_cpa1"/>
    <property type="match status" value="1"/>
</dbReference>
<evidence type="ECO:0000256" key="9">
    <source>
        <dbReference type="ARBA" id="ARBA00023201"/>
    </source>
</evidence>
<feature type="domain" description="Cation/H+ exchanger transmembrane" evidence="11">
    <location>
        <begin position="13"/>
        <end position="407"/>
    </location>
</feature>
<keyword evidence="3 10" id="KW-1003">Cell membrane</keyword>
<gene>
    <name evidence="12" type="ORF">J4E00_24875</name>
</gene>
<comment type="similarity">
    <text evidence="10">Belongs to the monovalent cation:proton antiporter 1 (CPA1) transporter (TC 2.A.36) family.</text>
</comment>
<evidence type="ECO:0000259" key="11">
    <source>
        <dbReference type="Pfam" id="PF00999"/>
    </source>
</evidence>
<keyword evidence="10" id="KW-0050">Antiport</keyword>
<evidence type="ECO:0000256" key="3">
    <source>
        <dbReference type="ARBA" id="ARBA00022475"/>
    </source>
</evidence>
<feature type="transmembrane region" description="Helical" evidence="10">
    <location>
        <begin position="55"/>
        <end position="74"/>
    </location>
</feature>
<evidence type="ECO:0000256" key="8">
    <source>
        <dbReference type="ARBA" id="ARBA00023136"/>
    </source>
</evidence>
<dbReference type="Proteomes" id="UP000664369">
    <property type="component" value="Unassembled WGS sequence"/>
</dbReference>
<keyword evidence="7 10" id="KW-0406">Ion transport</keyword>
<comment type="function">
    <text evidence="10">Na(+)/H(+) antiporter that extrudes sodium in exchange for external protons.</text>
</comment>
<feature type="transmembrane region" description="Helical" evidence="10">
    <location>
        <begin position="270"/>
        <end position="290"/>
    </location>
</feature>
<dbReference type="EMBL" id="JAGETZ010000016">
    <property type="protein sequence ID" value="MBO2012323.1"/>
    <property type="molecule type" value="Genomic_DNA"/>
</dbReference>
<comment type="subcellular location">
    <subcellularLocation>
        <location evidence="1 10">Cell membrane</location>
        <topology evidence="1 10">Multi-pass membrane protein</topology>
    </subcellularLocation>
</comment>
<feature type="transmembrane region" description="Helical" evidence="10">
    <location>
        <begin position="232"/>
        <end position="249"/>
    </location>
</feature>
<evidence type="ECO:0000256" key="4">
    <source>
        <dbReference type="ARBA" id="ARBA00022692"/>
    </source>
</evidence>
<keyword evidence="2 10" id="KW-0813">Transport</keyword>
<feature type="transmembrane region" description="Helical" evidence="10">
    <location>
        <begin position="348"/>
        <end position="370"/>
    </location>
</feature>
<evidence type="ECO:0000256" key="7">
    <source>
        <dbReference type="ARBA" id="ARBA00023065"/>
    </source>
</evidence>
<dbReference type="RefSeq" id="WP_208178088.1">
    <property type="nucleotide sequence ID" value="NZ_JAGETZ010000016.1"/>
</dbReference>
<dbReference type="InterPro" id="IPR006153">
    <property type="entry name" value="Cation/H_exchanger_TM"/>
</dbReference>
<dbReference type="PANTHER" id="PTHR10110">
    <property type="entry name" value="SODIUM/HYDROGEN EXCHANGER"/>
    <property type="match status" value="1"/>
</dbReference>
<keyword evidence="6 10" id="KW-0915">Sodium</keyword>
<evidence type="ECO:0000256" key="6">
    <source>
        <dbReference type="ARBA" id="ARBA00023053"/>
    </source>
</evidence>
<dbReference type="Pfam" id="PF00999">
    <property type="entry name" value="Na_H_Exchanger"/>
    <property type="match status" value="1"/>
</dbReference>
<proteinExistence type="inferred from homology"/>
<dbReference type="InterPro" id="IPR004705">
    <property type="entry name" value="Cation/H_exchanger_CPA1_bac"/>
</dbReference>
<dbReference type="InterPro" id="IPR018422">
    <property type="entry name" value="Cation/H_exchanger_CPA1"/>
</dbReference>
<reference evidence="12 13" key="1">
    <citation type="submission" date="2021-03" db="EMBL/GenBank/DDBJ databases">
        <authorList>
            <person name="Kim M.K."/>
        </authorList>
    </citation>
    <scope>NUCLEOTIDE SEQUENCE [LARGE SCALE GENOMIC DNA]</scope>
    <source>
        <strain evidence="12 13">BT442</strain>
    </source>
</reference>
<evidence type="ECO:0000256" key="5">
    <source>
        <dbReference type="ARBA" id="ARBA00022989"/>
    </source>
</evidence>
<evidence type="ECO:0000256" key="10">
    <source>
        <dbReference type="RuleBase" id="RU366002"/>
    </source>
</evidence>
<feature type="transmembrane region" description="Helical" evidence="10">
    <location>
        <begin position="6"/>
        <end position="22"/>
    </location>
</feature>
<keyword evidence="9 10" id="KW-0739">Sodium transport</keyword>
<keyword evidence="5 10" id="KW-1133">Transmembrane helix</keyword>
<name>A0ABS3QN04_9BACT</name>
<evidence type="ECO:0000313" key="13">
    <source>
        <dbReference type="Proteomes" id="UP000664369"/>
    </source>
</evidence>
<keyword evidence="4 10" id="KW-0812">Transmembrane</keyword>
<feature type="transmembrane region" description="Helical" evidence="10">
    <location>
        <begin position="382"/>
        <end position="406"/>
    </location>
</feature>
<feature type="transmembrane region" description="Helical" evidence="10">
    <location>
        <begin position="86"/>
        <end position="107"/>
    </location>
</feature>
<comment type="caution">
    <text evidence="12">The sequence shown here is derived from an EMBL/GenBank/DDBJ whole genome shotgun (WGS) entry which is preliminary data.</text>
</comment>
<dbReference type="PANTHER" id="PTHR10110:SF86">
    <property type="entry name" value="SODIUM_HYDROGEN EXCHANGER 7"/>
    <property type="match status" value="1"/>
</dbReference>
<accession>A0ABS3QN04</accession>
<sequence>MQNLFFEFVFLVLIILALVMLATRMRLAYPIVLVLGGLALSFTGWFANIGIDPEIVFLVFLPPLLYEAAWQVSWKEFWKWRRVITSFAFPVVIITSCIVAVVSHALIPGFTLALGFLLGGIVSPPDAISATTIMRQVKVPRMMVSIIEGESLLNDASSLIVFRFALAAVLTGQFAFSQAASSFFLVIVLGTLIGVGLGLVFYAIHRWLPTTPSIDTVLTLLTPYCLYYAAEHFHYSGVLAVVSGGLLLSSKRNTMLTYRSRIESIDVWSVLSFVLNGLVFLLIGLELPTITQQLGDGGLSSAIGYGLLISFTLVMGRLLCSFGAAVFTQVASRFITVADTNPGWRGPLVLGWAGMRGVVSLASALSIPLLTPQGLPFPYRNLILFITFVVILVTLVFQGLTLPWLIRKVDLGARYVTIPEEQQELILQKKLAQQALRYVESVATPDSPSNDYLHNLRARLLLDTSFFAQELETPGSPSDSALHHFHQAYLELLDQQRSLLHEMNRHTEFDEEVIRKYLTILDLEEYKLREKQLLKPDSQ</sequence>
<evidence type="ECO:0000313" key="12">
    <source>
        <dbReference type="EMBL" id="MBO2012323.1"/>
    </source>
</evidence>
<feature type="transmembrane region" description="Helical" evidence="10">
    <location>
        <begin position="302"/>
        <end position="327"/>
    </location>
</feature>
<protein>
    <submittedName>
        <fullName evidence="12">Na+/H+ antiporter</fullName>
    </submittedName>
</protein>
<keyword evidence="8 10" id="KW-0472">Membrane</keyword>
<evidence type="ECO:0000256" key="1">
    <source>
        <dbReference type="ARBA" id="ARBA00004651"/>
    </source>
</evidence>
<feature type="transmembrane region" description="Helical" evidence="10">
    <location>
        <begin position="29"/>
        <end position="49"/>
    </location>
</feature>
<feature type="transmembrane region" description="Helical" evidence="10">
    <location>
        <begin position="183"/>
        <end position="204"/>
    </location>
</feature>
<dbReference type="Gene3D" id="6.10.140.1330">
    <property type="match status" value="1"/>
</dbReference>
<keyword evidence="13" id="KW-1185">Reference proteome</keyword>
<feature type="transmembrane region" description="Helical" evidence="10">
    <location>
        <begin position="156"/>
        <end position="176"/>
    </location>
</feature>
<evidence type="ECO:0000256" key="2">
    <source>
        <dbReference type="ARBA" id="ARBA00022448"/>
    </source>
</evidence>